<dbReference type="EMBL" id="JARKIE010000204">
    <property type="protein sequence ID" value="KAJ7667183.1"/>
    <property type="molecule type" value="Genomic_DNA"/>
</dbReference>
<dbReference type="Proteomes" id="UP001221757">
    <property type="component" value="Unassembled WGS sequence"/>
</dbReference>
<comment type="caution">
    <text evidence="1">The sequence shown here is derived from an EMBL/GenBank/DDBJ whole genome shotgun (WGS) entry which is preliminary data.</text>
</comment>
<gene>
    <name evidence="1" type="ORF">B0H17DRAFT_256299</name>
</gene>
<evidence type="ECO:0000313" key="2">
    <source>
        <dbReference type="Proteomes" id="UP001221757"/>
    </source>
</evidence>
<organism evidence="1 2">
    <name type="scientific">Mycena rosella</name>
    <name type="common">Pink bonnet</name>
    <name type="synonym">Agaricus rosellus</name>
    <dbReference type="NCBI Taxonomy" id="1033263"/>
    <lineage>
        <taxon>Eukaryota</taxon>
        <taxon>Fungi</taxon>
        <taxon>Dikarya</taxon>
        <taxon>Basidiomycota</taxon>
        <taxon>Agaricomycotina</taxon>
        <taxon>Agaricomycetes</taxon>
        <taxon>Agaricomycetidae</taxon>
        <taxon>Agaricales</taxon>
        <taxon>Marasmiineae</taxon>
        <taxon>Mycenaceae</taxon>
        <taxon>Mycena</taxon>
    </lineage>
</organism>
<sequence>MIIASLSLTEYHARVNLYTVHRLSLRAHTRIGPGAIVLTSSPRPVEIAYIPECDISDTGWRLSSGAPLASVLMLNGWTRLDAADSTAGLSRRIKYCGPRHCWLAQANYMFSQVETESREDEYVFVDEVAYYLQLAKPSARPSPGYLFLCPFQDLQHASTAAYWSCDPSGIERRGPALKLIVKAWGHSWDAFLYAGLQQFHRGKGFDPRSQDVARHLGFPLYRLSPRAVVGKEDVSKNEKQTPDVQGARL</sequence>
<name>A0AAD7CW95_MYCRO</name>
<dbReference type="AlphaFoldDB" id="A0AAD7CW95"/>
<proteinExistence type="predicted"/>
<keyword evidence="2" id="KW-1185">Reference proteome</keyword>
<accession>A0AAD7CW95</accession>
<evidence type="ECO:0000313" key="1">
    <source>
        <dbReference type="EMBL" id="KAJ7667183.1"/>
    </source>
</evidence>
<reference evidence="1" key="1">
    <citation type="submission" date="2023-03" db="EMBL/GenBank/DDBJ databases">
        <title>Massive genome expansion in bonnet fungi (Mycena s.s.) driven by repeated elements and novel gene families across ecological guilds.</title>
        <authorList>
            <consortium name="Lawrence Berkeley National Laboratory"/>
            <person name="Harder C.B."/>
            <person name="Miyauchi S."/>
            <person name="Viragh M."/>
            <person name="Kuo A."/>
            <person name="Thoen E."/>
            <person name="Andreopoulos B."/>
            <person name="Lu D."/>
            <person name="Skrede I."/>
            <person name="Drula E."/>
            <person name="Henrissat B."/>
            <person name="Morin E."/>
            <person name="Kohler A."/>
            <person name="Barry K."/>
            <person name="LaButti K."/>
            <person name="Morin E."/>
            <person name="Salamov A."/>
            <person name="Lipzen A."/>
            <person name="Mereny Z."/>
            <person name="Hegedus B."/>
            <person name="Baldrian P."/>
            <person name="Stursova M."/>
            <person name="Weitz H."/>
            <person name="Taylor A."/>
            <person name="Grigoriev I.V."/>
            <person name="Nagy L.G."/>
            <person name="Martin F."/>
            <person name="Kauserud H."/>
        </authorList>
    </citation>
    <scope>NUCLEOTIDE SEQUENCE</scope>
    <source>
        <strain evidence="1">CBHHK067</strain>
    </source>
</reference>
<protein>
    <submittedName>
        <fullName evidence="1">Uncharacterized protein</fullName>
    </submittedName>
</protein>